<feature type="region of interest" description="Disordered" evidence="1">
    <location>
        <begin position="1"/>
        <end position="70"/>
    </location>
</feature>
<evidence type="ECO:0000256" key="1">
    <source>
        <dbReference type="SAM" id="MobiDB-lite"/>
    </source>
</evidence>
<reference evidence="2 3" key="1">
    <citation type="submission" date="2012-08" db="EMBL/GenBank/DDBJ databases">
        <title>Oryza genome evolution.</title>
        <authorList>
            <person name="Wing R.A."/>
        </authorList>
    </citation>
    <scope>NUCLEOTIDE SEQUENCE</scope>
</reference>
<feature type="compositionally biased region" description="Low complexity" evidence="1">
    <location>
        <begin position="35"/>
        <end position="56"/>
    </location>
</feature>
<dbReference type="AlphaFoldDB" id="A0A0D9W9H3"/>
<feature type="region of interest" description="Disordered" evidence="1">
    <location>
        <begin position="389"/>
        <end position="442"/>
    </location>
</feature>
<reference evidence="2" key="3">
    <citation type="submission" date="2015-04" db="UniProtKB">
        <authorList>
            <consortium name="EnsemblPlants"/>
        </authorList>
    </citation>
    <scope>IDENTIFICATION</scope>
</reference>
<dbReference type="Gramene" id="LPERR04G20900.3">
    <property type="protein sequence ID" value="LPERR04G20900.3"/>
    <property type="gene ID" value="LPERR04G20900"/>
</dbReference>
<dbReference type="Proteomes" id="UP000032180">
    <property type="component" value="Chromosome 4"/>
</dbReference>
<dbReference type="HOGENOM" id="CLU_682185_0_0_1"/>
<proteinExistence type="predicted"/>
<feature type="compositionally biased region" description="Low complexity" evidence="1">
    <location>
        <begin position="12"/>
        <end position="21"/>
    </location>
</feature>
<organism evidence="2 3">
    <name type="scientific">Leersia perrieri</name>
    <dbReference type="NCBI Taxonomy" id="77586"/>
    <lineage>
        <taxon>Eukaryota</taxon>
        <taxon>Viridiplantae</taxon>
        <taxon>Streptophyta</taxon>
        <taxon>Embryophyta</taxon>
        <taxon>Tracheophyta</taxon>
        <taxon>Spermatophyta</taxon>
        <taxon>Magnoliopsida</taxon>
        <taxon>Liliopsida</taxon>
        <taxon>Poales</taxon>
        <taxon>Poaceae</taxon>
        <taxon>BOP clade</taxon>
        <taxon>Oryzoideae</taxon>
        <taxon>Oryzeae</taxon>
        <taxon>Oryzinae</taxon>
        <taxon>Leersia</taxon>
    </lineage>
</organism>
<reference evidence="3" key="2">
    <citation type="submission" date="2013-12" db="EMBL/GenBank/DDBJ databases">
        <authorList>
            <person name="Yu Y."/>
            <person name="Lee S."/>
            <person name="de Baynast K."/>
            <person name="Wissotski M."/>
            <person name="Liu L."/>
            <person name="Talag J."/>
            <person name="Goicoechea J."/>
            <person name="Angelova A."/>
            <person name="Jetty R."/>
            <person name="Kudrna D."/>
            <person name="Golser W."/>
            <person name="Rivera L."/>
            <person name="Zhang J."/>
            <person name="Wing R."/>
        </authorList>
    </citation>
    <scope>NUCLEOTIDE SEQUENCE</scope>
</reference>
<feature type="compositionally biased region" description="Polar residues" evidence="1">
    <location>
        <begin position="392"/>
        <end position="415"/>
    </location>
</feature>
<evidence type="ECO:0000313" key="3">
    <source>
        <dbReference type="Proteomes" id="UP000032180"/>
    </source>
</evidence>
<keyword evidence="3" id="KW-1185">Reference proteome</keyword>
<accession>A0A0D9W9H3</accession>
<feature type="compositionally biased region" description="Pro residues" evidence="1">
    <location>
        <begin position="1"/>
        <end position="11"/>
    </location>
</feature>
<sequence length="442" mass="47145">MENLDPPPPPAAAATGATSPPVHASATRVDDDDAAAAGDAPPAAAGDAPAAAAAAAADERPPFPRNLINPTTMASQATTGAGASIDNNLNPTTMALQATNGAGDSIEKELYIPKDFVKVCNCIAESRHPKKQMWQFALRTDSGNSTKGSGKKRNPDIRCLACQKVFRNCTITAIKNHSTAKSNFCTKMTENIIARVKEVLELKEEGKETIVNPGSKKLAKPVGCKQALLKLHKVKTAGEQAYSLMVDALLHSVREEMDFRRLQNLSDATGHLKHMLSQLNSVLNEIAPGTSVLPNESAPGTSVLPNESAPDTSVLPNESAPDTSVLPNESAPYNRHLESSEGFKVSKLQSMVDGAPNNKHLEFFEFDLQEFEELEALLEPKLQAPAALVQPHPSSSIDFGTHSLNALPPSQQQAHGNDPDEQIHNPAAPIRQLQGQSPARND</sequence>
<feature type="compositionally biased region" description="Polar residues" evidence="1">
    <location>
        <begin position="433"/>
        <end position="442"/>
    </location>
</feature>
<evidence type="ECO:0000313" key="2">
    <source>
        <dbReference type="EnsemblPlants" id="LPERR04G20900.3"/>
    </source>
</evidence>
<dbReference type="EnsemblPlants" id="LPERR04G20900.3">
    <property type="protein sequence ID" value="LPERR04G20900.3"/>
    <property type="gene ID" value="LPERR04G20900"/>
</dbReference>
<name>A0A0D9W9H3_9ORYZ</name>
<protein>
    <submittedName>
        <fullName evidence="2">Uncharacterized protein</fullName>
    </submittedName>
</protein>
<feature type="compositionally biased region" description="Polar residues" evidence="1">
    <location>
        <begin position="292"/>
        <end position="327"/>
    </location>
</feature>
<feature type="region of interest" description="Disordered" evidence="1">
    <location>
        <begin position="290"/>
        <end position="327"/>
    </location>
</feature>